<comment type="caution">
    <text evidence="1">The sequence shown here is derived from an EMBL/GenBank/DDBJ whole genome shotgun (WGS) entry which is preliminary data.</text>
</comment>
<accession>A0A2N5X5R9</accession>
<evidence type="ECO:0000313" key="1">
    <source>
        <dbReference type="EMBL" id="PLW69828.1"/>
    </source>
</evidence>
<evidence type="ECO:0008006" key="3">
    <source>
        <dbReference type="Google" id="ProtNLM"/>
    </source>
</evidence>
<organism evidence="1 2">
    <name type="scientific">Pseudohalioglobus lutimaris</name>
    <dbReference type="NCBI Taxonomy" id="1737061"/>
    <lineage>
        <taxon>Bacteria</taxon>
        <taxon>Pseudomonadati</taxon>
        <taxon>Pseudomonadota</taxon>
        <taxon>Gammaproteobacteria</taxon>
        <taxon>Cellvibrionales</taxon>
        <taxon>Halieaceae</taxon>
        <taxon>Pseudohalioglobus</taxon>
    </lineage>
</organism>
<dbReference type="OrthoDB" id="9015064at2"/>
<name>A0A2N5X5R9_9GAMM</name>
<reference evidence="1 2" key="1">
    <citation type="submission" date="2018-01" db="EMBL/GenBank/DDBJ databases">
        <title>The draft genome sequence of Halioglobus lutimaris HF004.</title>
        <authorList>
            <person name="Du Z.-J."/>
            <person name="Shi M.-J."/>
        </authorList>
    </citation>
    <scope>NUCLEOTIDE SEQUENCE [LARGE SCALE GENOMIC DNA]</scope>
    <source>
        <strain evidence="1 2">HF004</strain>
    </source>
</reference>
<proteinExistence type="predicted"/>
<dbReference type="SUPFAM" id="SSF54909">
    <property type="entry name" value="Dimeric alpha+beta barrel"/>
    <property type="match status" value="1"/>
</dbReference>
<dbReference type="EMBL" id="PKUS01000003">
    <property type="protein sequence ID" value="PLW69828.1"/>
    <property type="molecule type" value="Genomic_DNA"/>
</dbReference>
<protein>
    <recommendedName>
        <fullName evidence="3">EthD domain-containing protein</fullName>
    </recommendedName>
</protein>
<evidence type="ECO:0000313" key="2">
    <source>
        <dbReference type="Proteomes" id="UP000235005"/>
    </source>
</evidence>
<dbReference type="InterPro" id="IPR011008">
    <property type="entry name" value="Dimeric_a/b-barrel"/>
</dbReference>
<sequence length="228" mass="25510">MEKLVYILKAGQVLTVEQFRERLLGEVVTGLRSLGGTRITVNVADLNEQIESRSPARLIGPWQDISAVVSLWLDSLDARGPVESLLGETAESLHGYLVTESVPQGFEPEWEGGARRPGVTQFGMNGKPDNVSLEDFYHNWQVTHSQQSFDLHPLRWSYVRNAVARPLTPGAPTHMAIVSEHFHTLEDFVEDERYFGSEEAVNTMIGHLPGFCDLGSMVSLAMSEYYFE</sequence>
<dbReference type="RefSeq" id="WP_101517392.1">
    <property type="nucleotide sequence ID" value="NZ_PKUS01000003.1"/>
</dbReference>
<dbReference type="AlphaFoldDB" id="A0A2N5X5R9"/>
<keyword evidence="2" id="KW-1185">Reference proteome</keyword>
<dbReference type="Proteomes" id="UP000235005">
    <property type="component" value="Unassembled WGS sequence"/>
</dbReference>
<gene>
    <name evidence="1" type="ORF">C0039_04655</name>
</gene>